<evidence type="ECO:0000313" key="2">
    <source>
        <dbReference type="EMBL" id="KAL0275582.1"/>
    </source>
</evidence>
<organism evidence="2">
    <name type="scientific">Menopon gallinae</name>
    <name type="common">poultry shaft louse</name>
    <dbReference type="NCBI Taxonomy" id="328185"/>
    <lineage>
        <taxon>Eukaryota</taxon>
        <taxon>Metazoa</taxon>
        <taxon>Ecdysozoa</taxon>
        <taxon>Arthropoda</taxon>
        <taxon>Hexapoda</taxon>
        <taxon>Insecta</taxon>
        <taxon>Pterygota</taxon>
        <taxon>Neoptera</taxon>
        <taxon>Paraneoptera</taxon>
        <taxon>Psocodea</taxon>
        <taxon>Troctomorpha</taxon>
        <taxon>Phthiraptera</taxon>
        <taxon>Amblycera</taxon>
        <taxon>Menoponidae</taxon>
        <taxon>Menopon</taxon>
    </lineage>
</organism>
<keyword evidence="1" id="KW-0732">Signal</keyword>
<reference evidence="2" key="1">
    <citation type="journal article" date="2024" name="Gigascience">
        <title>Chromosome-level genome of the poultry shaft louse Menopon gallinae provides insight into the host-switching and adaptive evolution of parasitic lice.</title>
        <authorList>
            <person name="Xu Y."/>
            <person name="Ma L."/>
            <person name="Liu S."/>
            <person name="Liang Y."/>
            <person name="Liu Q."/>
            <person name="He Z."/>
            <person name="Tian L."/>
            <person name="Duan Y."/>
            <person name="Cai W."/>
            <person name="Li H."/>
            <person name="Song F."/>
        </authorList>
    </citation>
    <scope>NUCLEOTIDE SEQUENCE</scope>
    <source>
        <strain evidence="2">Cailab_2023a</strain>
    </source>
</reference>
<proteinExistence type="predicted"/>
<dbReference type="AlphaFoldDB" id="A0AAW2I075"/>
<sequence>MMFKIVLLLGALVAAAIAEEQAEAPNVETKGPHHLLHHHQNYPHGGGYPINHPGYGYPGYGPYPHHPVVYPPSYHYPVGHHPYL</sequence>
<feature type="chain" id="PRO_5043396864" evidence="1">
    <location>
        <begin position="19"/>
        <end position="84"/>
    </location>
</feature>
<dbReference type="EMBL" id="JARGDH010000002">
    <property type="protein sequence ID" value="KAL0275582.1"/>
    <property type="molecule type" value="Genomic_DNA"/>
</dbReference>
<protein>
    <submittedName>
        <fullName evidence="2">Uncharacterized protein</fullName>
    </submittedName>
</protein>
<name>A0AAW2I075_9NEOP</name>
<accession>A0AAW2I075</accession>
<comment type="caution">
    <text evidence="2">The sequence shown here is derived from an EMBL/GenBank/DDBJ whole genome shotgun (WGS) entry which is preliminary data.</text>
</comment>
<gene>
    <name evidence="2" type="ORF">PYX00_003394</name>
</gene>
<feature type="signal peptide" evidence="1">
    <location>
        <begin position="1"/>
        <end position="18"/>
    </location>
</feature>
<evidence type="ECO:0000256" key="1">
    <source>
        <dbReference type="SAM" id="SignalP"/>
    </source>
</evidence>